<dbReference type="Araport" id="AT4G22305"/>
<evidence type="ECO:0000313" key="4">
    <source>
        <dbReference type="EMBL" id="ANM67639.1"/>
    </source>
</evidence>
<dbReference type="InterPro" id="IPR003140">
    <property type="entry name" value="PLipase/COase/thioEstase"/>
</dbReference>
<dbReference type="Proteomes" id="UP000006548">
    <property type="component" value="Chromosome 4"/>
</dbReference>
<dbReference type="SUPFAM" id="SSF53474">
    <property type="entry name" value="alpha/beta-Hydrolases"/>
    <property type="match status" value="1"/>
</dbReference>
<proteinExistence type="evidence at protein level"/>
<evidence type="ECO:0000259" key="2">
    <source>
        <dbReference type="Pfam" id="PF02230"/>
    </source>
</evidence>
<dbReference type="RefSeq" id="NP_001329457.1">
    <property type="nucleotide sequence ID" value="NM_001341535.1"/>
</dbReference>
<accession>A0A1P8B7S1</accession>
<dbReference type="EMBL" id="CP002687">
    <property type="protein sequence ID" value="ANM67639.1"/>
    <property type="molecule type" value="Genomic_DNA"/>
</dbReference>
<dbReference type="GO" id="GO:0016787">
    <property type="term" value="F:hydrolase activity"/>
    <property type="evidence" value="ECO:0007669"/>
    <property type="project" value="InterPro"/>
</dbReference>
<feature type="domain" description="Phospholipase/carboxylesterase/thioesterase" evidence="2">
    <location>
        <begin position="3"/>
        <end position="162"/>
    </location>
</feature>
<dbReference type="OrthoDB" id="2418081at2759"/>
<comment type="similarity">
    <text evidence="1">Belongs to the AB hydrolase superfamily. AB hydrolase 2 family.</text>
</comment>
<name>A0A1P8B7S1_ARATH</name>
<dbReference type="InterPro" id="IPR050565">
    <property type="entry name" value="LYPA1-2/EST-like"/>
</dbReference>
<evidence type="ECO:0000313" key="6">
    <source>
        <dbReference type="TAIR" id="AT4G22305"/>
    </source>
</evidence>
<protein>
    <submittedName>
        <fullName evidence="4">Alpha/beta-Hydrolases superfamily protein</fullName>
    </submittedName>
</protein>
<dbReference type="ExpressionAtlas" id="A0A1P8B7S1">
    <property type="expression patterns" value="baseline and differential"/>
</dbReference>
<dbReference type="Gene3D" id="3.40.50.1820">
    <property type="entry name" value="alpha/beta hydrolase"/>
    <property type="match status" value="1"/>
</dbReference>
<dbReference type="PANTHER" id="PTHR10655:SF62">
    <property type="entry name" value="CARBOXYLESTERASE SOBER1"/>
    <property type="match status" value="1"/>
</dbReference>
<evidence type="ECO:0000256" key="1">
    <source>
        <dbReference type="ARBA" id="ARBA00006499"/>
    </source>
</evidence>
<dbReference type="TAIR" id="AT4G22305">
    <property type="gene designation" value="SOBER1"/>
</dbReference>
<keyword evidence="7 8" id="KW-1267">Proteomics identification</keyword>
<reference evidence="4 5" key="1">
    <citation type="journal article" date="1999" name="Nature">
        <title>Sequence and analysis of chromosome 4 of the plant Arabidopsis thaliana.</title>
        <authorList>
            <consortium name="EU"/>
            <consortium name="CSHL and WU Arabidopsis Sequencing Project"/>
            <person name="Mayer K."/>
            <person name="Schuller C."/>
            <person name="Wambutt R."/>
            <person name="Murphy G."/>
            <person name="Volckaert G."/>
            <person name="Pohl T."/>
            <person name="Dusterhoft A."/>
            <person name="Stiekema W."/>
            <person name="Entian K.D."/>
            <person name="Terryn N."/>
            <person name="Harris B."/>
            <person name="Ansorge W."/>
            <person name="Brandt P."/>
            <person name="Grivell L."/>
            <person name="Rieger M."/>
            <person name="Weichselgartner M."/>
            <person name="de Simone V."/>
            <person name="Obermaier B."/>
            <person name="Mache R."/>
            <person name="Muller M."/>
            <person name="Kreis M."/>
            <person name="Delseny M."/>
            <person name="Puigdomenech P."/>
            <person name="Watson M."/>
            <person name="Schmidtheini T."/>
            <person name="Reichert B."/>
            <person name="Portatelle D."/>
            <person name="Perez-Alonso M."/>
            <person name="Boutry M."/>
            <person name="Bancroft I."/>
            <person name="Vos P."/>
            <person name="Hoheisel J."/>
            <person name="Zimmermann W."/>
            <person name="Wedler H."/>
            <person name="Ridley P."/>
            <person name="Langham S.A."/>
            <person name="McCullagh B."/>
            <person name="Bilham L."/>
            <person name="Robben J."/>
            <person name="Van der Schueren J."/>
            <person name="Grymonprez B."/>
            <person name="Chuang Y.J."/>
            <person name="Vandenbussche F."/>
            <person name="Braeken M."/>
            <person name="Weltjens I."/>
            <person name="Voet M."/>
            <person name="Bastiaens I."/>
            <person name="Aert R."/>
            <person name="Defoor E."/>
            <person name="Weitzenegger T."/>
            <person name="Bothe G."/>
            <person name="Ramsperger U."/>
            <person name="Hilbert H."/>
            <person name="Braun M."/>
            <person name="Holzer E."/>
            <person name="Brandt A."/>
            <person name="Peters S."/>
            <person name="van Staveren M."/>
            <person name="Dirske W."/>
            <person name="Mooijman P."/>
            <person name="Klein Lankhorst R."/>
            <person name="Rose M."/>
            <person name="Hauf J."/>
            <person name="Kotter P."/>
            <person name="Berneiser S."/>
            <person name="Hempel S."/>
            <person name="Feldpausch M."/>
            <person name="Lamberth S."/>
            <person name="Van den Daele H."/>
            <person name="De Keyser A."/>
            <person name="Buysshaert C."/>
            <person name="Gielen J."/>
            <person name="Villarroel R."/>
            <person name="De Clercq R."/>
            <person name="Van Montagu M."/>
            <person name="Rogers J."/>
            <person name="Cronin A."/>
            <person name="Quail M."/>
            <person name="Bray-Allen S."/>
            <person name="Clark L."/>
            <person name="Doggett J."/>
            <person name="Hall S."/>
            <person name="Kay M."/>
            <person name="Lennard N."/>
            <person name="McLay K."/>
            <person name="Mayes R."/>
            <person name="Pettett A."/>
            <person name="Rajandream M.A."/>
            <person name="Lyne M."/>
            <person name="Benes V."/>
            <person name="Rechmann S."/>
            <person name="Borkova D."/>
            <person name="Blocker H."/>
            <person name="Scharfe M."/>
            <person name="Grimm M."/>
            <person name="Lohnert T.H."/>
            <person name="Dose S."/>
            <person name="de Haan M."/>
            <person name="Maarse A."/>
            <person name="Schafer M."/>
            <person name="Muller-Auer S."/>
            <person name="Gabel C."/>
            <person name="Fuchs M."/>
            <person name="Fartmann B."/>
            <person name="Granderath K."/>
            <person name="Dauner D."/>
            <person name="Herzl A."/>
            <person name="Neumann S."/>
            <person name="Argiriou A."/>
            <person name="Vitale D."/>
            <person name="Liguori R."/>
            <person name="Piravandi E."/>
            <person name="Massenet O."/>
            <person name="Quigley F."/>
            <person name="Clabauld G."/>
            <person name="Mundlein A."/>
            <person name="Felber R."/>
            <person name="Schnabl S."/>
            <person name="Hiller R."/>
            <person name="Schmidt W."/>
            <person name="Lecharny A."/>
            <person name="Aubourg S."/>
            <person name="Chefdor F."/>
            <person name="Cooke R."/>
            <person name="Berger C."/>
            <person name="Montfort A."/>
            <person name="Casacuberta E."/>
            <person name="Gibbons T."/>
            <person name="Weber N."/>
            <person name="Vandenbol M."/>
            <person name="Bargues M."/>
            <person name="Terol J."/>
            <person name="Torres A."/>
            <person name="Perez-Perez A."/>
            <person name="Purnelle B."/>
            <person name="Bent E."/>
            <person name="Johnson S."/>
            <person name="Tacon D."/>
            <person name="Jesse T."/>
            <person name="Heijnen L."/>
            <person name="Schwarz S."/>
            <person name="Scholler P."/>
            <person name="Heber S."/>
            <person name="Francs P."/>
            <person name="Bielke C."/>
            <person name="Frishman D."/>
            <person name="Haase D."/>
            <person name="Lemcke K."/>
            <person name="Mewes H.W."/>
            <person name="Stocker S."/>
            <person name="Zaccaria P."/>
            <person name="Bevan M."/>
            <person name="Wilson R.K."/>
            <person name="de la Bastide M."/>
            <person name="Habermann K."/>
            <person name="Parnell L."/>
            <person name="Dedhia N."/>
            <person name="Gnoj L."/>
            <person name="Schutz K."/>
            <person name="Huang E."/>
            <person name="Spiegel L."/>
            <person name="Sehkon M."/>
            <person name="Murray J."/>
            <person name="Sheet P."/>
            <person name="Cordes M."/>
            <person name="Abu-Threideh J."/>
            <person name="Stoneking T."/>
            <person name="Kalicki J."/>
            <person name="Graves T."/>
            <person name="Harmon G."/>
            <person name="Edwards J."/>
            <person name="Latreille P."/>
            <person name="Courtney L."/>
            <person name="Cloud J."/>
            <person name="Abbott A."/>
            <person name="Scott K."/>
            <person name="Johnson D."/>
            <person name="Minx P."/>
            <person name="Bentley D."/>
            <person name="Fulton B."/>
            <person name="Miller N."/>
            <person name="Greco T."/>
            <person name="Kemp K."/>
            <person name="Kramer J."/>
            <person name="Fulton L."/>
            <person name="Mardis E."/>
            <person name="Dante M."/>
            <person name="Pepin K."/>
            <person name="Hillier L."/>
            <person name="Nelson J."/>
            <person name="Spieth J."/>
            <person name="Ryan E."/>
            <person name="Andrews S."/>
            <person name="Geisel C."/>
            <person name="Layman D."/>
            <person name="Du H."/>
            <person name="Ali J."/>
            <person name="Berghoff A."/>
            <person name="Jones K."/>
            <person name="Drone K."/>
            <person name="Cotton M."/>
            <person name="Joshu C."/>
            <person name="Antonoiu B."/>
            <person name="Zidanic M."/>
            <person name="Strong C."/>
            <person name="Sun H."/>
            <person name="Lamar B."/>
            <person name="Yordan C."/>
            <person name="Ma P."/>
            <person name="Zhong J."/>
            <person name="Preston R."/>
            <person name="Vil D."/>
            <person name="Shekher M."/>
            <person name="Matero A."/>
            <person name="Shah R."/>
            <person name="Swaby I.K."/>
            <person name="O'Shaughnessy A."/>
            <person name="Rodriguez M."/>
            <person name="Hoffmann J."/>
            <person name="Till S."/>
            <person name="Granat S."/>
            <person name="Shohdy N."/>
            <person name="Hasegawa A."/>
            <person name="Hameed A."/>
            <person name="Lodhi M."/>
            <person name="Johnson A."/>
            <person name="Chen E."/>
            <person name="Marra M."/>
            <person name="Martienssen R."/>
            <person name="McCombie W.R."/>
        </authorList>
    </citation>
    <scope>NUCLEOTIDE SEQUENCE [LARGE SCALE GENOMIC DNA]</scope>
    <source>
        <strain evidence="5">cv. Columbia</strain>
    </source>
</reference>
<sequence length="224" mass="24402">MARTFILWLHGLGDSGPANEPIQTQFKSSELSNASWLFPSAPFNPVTCNNGAVMRSWFDVPELPFKVGSPIDESSVLEAVKNVHAIIDQEIAEGTNPENVFICGLSQGGALTLASVLLYPKTLGGGAVLSGWVPFTSSIISQFPEEAKKVPHLCFLINVDQCFCVSESSDFAICRHQSCGLMALMTEWYSLKLVKLLFLFSKKPVLPVNSRHILVSGTRSAIRS</sequence>
<dbReference type="AlphaFoldDB" id="A0A1P8B7S1"/>
<evidence type="ECO:0000313" key="3">
    <source>
        <dbReference type="Araport" id="AT4G22305"/>
    </source>
</evidence>
<evidence type="ECO:0007829" key="7">
    <source>
        <dbReference type="PeptideAtlas" id="A0A1P8B7S1"/>
    </source>
</evidence>
<evidence type="ECO:0007829" key="8">
    <source>
        <dbReference type="ProteomicsDB" id="A0A1P8B7S1"/>
    </source>
</evidence>
<reference evidence="5" key="2">
    <citation type="journal article" date="2017" name="Plant J.">
        <title>Araport11: a complete reannotation of the Arabidopsis thaliana reference genome.</title>
        <authorList>
            <person name="Cheng C.Y."/>
            <person name="Krishnakumar V."/>
            <person name="Chan A.P."/>
            <person name="Thibaud-Nissen F."/>
            <person name="Schobel S."/>
            <person name="Town C.D."/>
        </authorList>
    </citation>
    <scope>GENOME REANNOTATION</scope>
    <source>
        <strain evidence="5">cv. Columbia</strain>
    </source>
</reference>
<evidence type="ECO:0000313" key="5">
    <source>
        <dbReference type="Proteomes" id="UP000006548"/>
    </source>
</evidence>
<dbReference type="PANTHER" id="PTHR10655">
    <property type="entry name" value="LYSOPHOSPHOLIPASE-RELATED"/>
    <property type="match status" value="1"/>
</dbReference>
<keyword evidence="5" id="KW-1185">Reference proteome</keyword>
<dbReference type="GeneID" id="10723040"/>
<dbReference type="ESTHER" id="arath-SOBR1">
    <property type="family name" value="LYsophospholipase_carboxylesterase"/>
</dbReference>
<dbReference type="SMR" id="A0A1P8B7S1"/>
<organism evidence="4 5">
    <name type="scientific">Arabidopsis thaliana</name>
    <name type="common">Mouse-ear cress</name>
    <dbReference type="NCBI Taxonomy" id="3702"/>
    <lineage>
        <taxon>Eukaryota</taxon>
        <taxon>Viridiplantae</taxon>
        <taxon>Streptophyta</taxon>
        <taxon>Embryophyta</taxon>
        <taxon>Tracheophyta</taxon>
        <taxon>Spermatophyta</taxon>
        <taxon>Magnoliopsida</taxon>
        <taxon>eudicotyledons</taxon>
        <taxon>Gunneridae</taxon>
        <taxon>Pentapetalae</taxon>
        <taxon>rosids</taxon>
        <taxon>malvids</taxon>
        <taxon>Brassicales</taxon>
        <taxon>Brassicaceae</taxon>
        <taxon>Camelineae</taxon>
        <taxon>Arabidopsis</taxon>
    </lineage>
</organism>
<dbReference type="Pfam" id="PF02230">
    <property type="entry name" value="Abhydrolase_2"/>
    <property type="match status" value="1"/>
</dbReference>
<gene>
    <name evidence="6" type="primary">SOBER1</name>
    <name evidence="3 4" type="ordered locus">At4g22305</name>
</gene>
<dbReference type="InterPro" id="IPR029058">
    <property type="entry name" value="AB_hydrolase_fold"/>
</dbReference>